<dbReference type="PROSITE" id="PS01155">
    <property type="entry name" value="ENDONUCLEASE_III_2"/>
    <property type="match status" value="1"/>
</dbReference>
<dbReference type="GO" id="GO:0046872">
    <property type="term" value="F:metal ion binding"/>
    <property type="evidence" value="ECO:0007669"/>
    <property type="project" value="UniProtKB-KW"/>
</dbReference>
<evidence type="ECO:0000256" key="7">
    <source>
        <dbReference type="ARBA" id="ARBA00023004"/>
    </source>
</evidence>
<evidence type="ECO:0000256" key="9">
    <source>
        <dbReference type="ARBA" id="ARBA00023204"/>
    </source>
</evidence>
<dbReference type="GO" id="GO:0006285">
    <property type="term" value="P:base-excision repair, AP site formation"/>
    <property type="evidence" value="ECO:0007669"/>
    <property type="project" value="TreeGrafter"/>
</dbReference>
<name>A0A382GKA7_9ZZZZ</name>
<dbReference type="PANTHER" id="PTHR10359:SF18">
    <property type="entry name" value="ENDONUCLEASE III"/>
    <property type="match status" value="1"/>
</dbReference>
<dbReference type="SMART" id="SM00478">
    <property type="entry name" value="ENDO3c"/>
    <property type="match status" value="1"/>
</dbReference>
<evidence type="ECO:0000256" key="2">
    <source>
        <dbReference type="ARBA" id="ARBA00008343"/>
    </source>
</evidence>
<dbReference type="Pfam" id="PF00633">
    <property type="entry name" value="HHH"/>
    <property type="match status" value="1"/>
</dbReference>
<dbReference type="Pfam" id="PF00730">
    <property type="entry name" value="HhH-GPD"/>
    <property type="match status" value="1"/>
</dbReference>
<evidence type="ECO:0000259" key="11">
    <source>
        <dbReference type="SMART" id="SM00478"/>
    </source>
</evidence>
<evidence type="ECO:0000256" key="5">
    <source>
        <dbReference type="ARBA" id="ARBA00022763"/>
    </source>
</evidence>
<keyword evidence="6" id="KW-0378">Hydrolase</keyword>
<keyword evidence="7" id="KW-0408">Iron</keyword>
<keyword evidence="9" id="KW-0234">DNA repair</keyword>
<evidence type="ECO:0000256" key="10">
    <source>
        <dbReference type="ARBA" id="ARBA00023295"/>
    </source>
</evidence>
<dbReference type="InterPro" id="IPR011257">
    <property type="entry name" value="DNA_glycosylase"/>
</dbReference>
<dbReference type="InterPro" id="IPR023170">
    <property type="entry name" value="HhH_base_excis_C"/>
</dbReference>
<dbReference type="InterPro" id="IPR000445">
    <property type="entry name" value="HhH_motif"/>
</dbReference>
<dbReference type="InterPro" id="IPR004036">
    <property type="entry name" value="Endonuclease-III-like_CS2"/>
</dbReference>
<evidence type="ECO:0000256" key="6">
    <source>
        <dbReference type="ARBA" id="ARBA00022801"/>
    </source>
</evidence>
<dbReference type="GO" id="GO:0003677">
    <property type="term" value="F:DNA binding"/>
    <property type="evidence" value="ECO:0007669"/>
    <property type="project" value="InterPro"/>
</dbReference>
<evidence type="ECO:0000256" key="3">
    <source>
        <dbReference type="ARBA" id="ARBA00022485"/>
    </source>
</evidence>
<evidence type="ECO:0000256" key="1">
    <source>
        <dbReference type="ARBA" id="ARBA00001966"/>
    </source>
</evidence>
<keyword evidence="4" id="KW-0479">Metal-binding</keyword>
<evidence type="ECO:0000313" key="12">
    <source>
        <dbReference type="EMBL" id="SVB74601.1"/>
    </source>
</evidence>
<dbReference type="Gene3D" id="1.10.1670.10">
    <property type="entry name" value="Helix-hairpin-Helix base-excision DNA repair enzymes (C-terminal)"/>
    <property type="match status" value="1"/>
</dbReference>
<comment type="cofactor">
    <cofactor evidence="1">
        <name>[4Fe-4S] cluster</name>
        <dbReference type="ChEBI" id="CHEBI:49883"/>
    </cofactor>
</comment>
<keyword evidence="8" id="KW-0411">Iron-sulfur</keyword>
<dbReference type="FunFam" id="1.10.340.30:FF:000001">
    <property type="entry name" value="Endonuclease III"/>
    <property type="match status" value="1"/>
</dbReference>
<dbReference type="EMBL" id="UINC01055568">
    <property type="protein sequence ID" value="SVB74601.1"/>
    <property type="molecule type" value="Genomic_DNA"/>
</dbReference>
<dbReference type="GO" id="GO:0051539">
    <property type="term" value="F:4 iron, 4 sulfur cluster binding"/>
    <property type="evidence" value="ECO:0007669"/>
    <property type="project" value="UniProtKB-KW"/>
</dbReference>
<keyword evidence="3" id="KW-0004">4Fe-4S</keyword>
<dbReference type="PIRSF" id="PIRSF001435">
    <property type="entry name" value="Nth"/>
    <property type="match status" value="1"/>
</dbReference>
<dbReference type="GO" id="GO:0019104">
    <property type="term" value="F:DNA N-glycosylase activity"/>
    <property type="evidence" value="ECO:0007669"/>
    <property type="project" value="TreeGrafter"/>
</dbReference>
<accession>A0A382GKA7</accession>
<gene>
    <name evidence="12" type="ORF">METZ01_LOCUS227455</name>
</gene>
<dbReference type="InterPro" id="IPR003651">
    <property type="entry name" value="Endonuclease3_FeS-loop_motif"/>
</dbReference>
<reference evidence="12" key="1">
    <citation type="submission" date="2018-05" db="EMBL/GenBank/DDBJ databases">
        <authorList>
            <person name="Lanie J.A."/>
            <person name="Ng W.-L."/>
            <person name="Kazmierczak K.M."/>
            <person name="Andrzejewski T.M."/>
            <person name="Davidsen T.M."/>
            <person name="Wayne K.J."/>
            <person name="Tettelin H."/>
            <person name="Glass J.I."/>
            <person name="Rusch D."/>
            <person name="Podicherti R."/>
            <person name="Tsui H.-C.T."/>
            <person name="Winkler M.E."/>
        </authorList>
    </citation>
    <scope>NUCLEOTIDE SEQUENCE</scope>
</reference>
<proteinExistence type="inferred from homology"/>
<protein>
    <recommendedName>
        <fullName evidence="11">HhH-GPD domain-containing protein</fullName>
    </recommendedName>
</protein>
<dbReference type="SUPFAM" id="SSF48150">
    <property type="entry name" value="DNA-glycosylase"/>
    <property type="match status" value="1"/>
</dbReference>
<feature type="domain" description="HhH-GPD" evidence="11">
    <location>
        <begin position="44"/>
        <end position="191"/>
    </location>
</feature>
<keyword evidence="10" id="KW-0326">Glycosidase</keyword>
<dbReference type="SMART" id="SM00525">
    <property type="entry name" value="FES"/>
    <property type="match status" value="1"/>
</dbReference>
<sequence>MIETLVRKKQRASKIFSLLKRKYPYSKYRLYYTSSHELLVANILSDNCTRERVNTVTKKLFNKYHSPIDFAYCNLDSLVEDIHSTGNQNEKAKKIKQACLIIVEQYSGVVPCSIDDLLGLPGVGKETAKCIMGEIYNIPTIMIDTHMVRIMKLLGLTRGNNPKIIESEVMDTFEKKVWLKLSHLINHHGSAVCTERKPHCKACVINKLCPSSHV</sequence>
<organism evidence="12">
    <name type="scientific">marine metagenome</name>
    <dbReference type="NCBI Taxonomy" id="408172"/>
    <lineage>
        <taxon>unclassified sequences</taxon>
        <taxon>metagenomes</taxon>
        <taxon>ecological metagenomes</taxon>
    </lineage>
</organism>
<dbReference type="Gene3D" id="1.10.340.30">
    <property type="entry name" value="Hypothetical protein, domain 2"/>
    <property type="match status" value="1"/>
</dbReference>
<evidence type="ECO:0000256" key="4">
    <source>
        <dbReference type="ARBA" id="ARBA00022723"/>
    </source>
</evidence>
<dbReference type="CDD" id="cd00056">
    <property type="entry name" value="ENDO3c"/>
    <property type="match status" value="1"/>
</dbReference>
<dbReference type="AlphaFoldDB" id="A0A382GKA7"/>
<evidence type="ECO:0000256" key="8">
    <source>
        <dbReference type="ARBA" id="ARBA00023014"/>
    </source>
</evidence>
<dbReference type="PANTHER" id="PTHR10359">
    <property type="entry name" value="A/G-SPECIFIC ADENINE GLYCOSYLASE/ENDONUCLEASE III"/>
    <property type="match status" value="1"/>
</dbReference>
<keyword evidence="5" id="KW-0227">DNA damage</keyword>
<dbReference type="InterPro" id="IPR003265">
    <property type="entry name" value="HhH-GPD_domain"/>
</dbReference>
<comment type="similarity">
    <text evidence="2">Belongs to the Nth/MutY family.</text>
</comment>